<reference evidence="1" key="1">
    <citation type="thesis" date="2020" institute="ProQuest LLC" country="789 East Eisenhower Parkway, Ann Arbor, MI, USA">
        <title>Comparative Genomics and Chromosome Evolution.</title>
        <authorList>
            <person name="Mudd A.B."/>
        </authorList>
    </citation>
    <scope>NUCLEOTIDE SEQUENCE</scope>
    <source>
        <strain evidence="1">237g6f4</strain>
        <tissue evidence="1">Blood</tissue>
    </source>
</reference>
<accession>A0AAV7D350</accession>
<name>A0AAV7D350_ENGPU</name>
<proteinExistence type="predicted"/>
<dbReference type="Proteomes" id="UP000824782">
    <property type="component" value="Unassembled WGS sequence"/>
</dbReference>
<gene>
    <name evidence="1" type="ORF">GDO81_000022</name>
</gene>
<keyword evidence="2" id="KW-1185">Reference proteome</keyword>
<protein>
    <submittedName>
        <fullName evidence="1">Uncharacterized protein</fullName>
    </submittedName>
</protein>
<evidence type="ECO:0000313" key="2">
    <source>
        <dbReference type="Proteomes" id="UP000824782"/>
    </source>
</evidence>
<dbReference type="AlphaFoldDB" id="A0AAV7D350"/>
<evidence type="ECO:0000313" key="1">
    <source>
        <dbReference type="EMBL" id="KAG8591097.1"/>
    </source>
</evidence>
<comment type="caution">
    <text evidence="1">The sequence shown here is derived from an EMBL/GenBank/DDBJ whole genome shotgun (WGS) entry which is preliminary data.</text>
</comment>
<dbReference type="EMBL" id="WNYA01000001">
    <property type="protein sequence ID" value="KAG8591097.1"/>
    <property type="molecule type" value="Genomic_DNA"/>
</dbReference>
<organism evidence="1 2">
    <name type="scientific">Engystomops pustulosus</name>
    <name type="common">Tungara frog</name>
    <name type="synonym">Physalaemus pustulosus</name>
    <dbReference type="NCBI Taxonomy" id="76066"/>
    <lineage>
        <taxon>Eukaryota</taxon>
        <taxon>Metazoa</taxon>
        <taxon>Chordata</taxon>
        <taxon>Craniata</taxon>
        <taxon>Vertebrata</taxon>
        <taxon>Euteleostomi</taxon>
        <taxon>Amphibia</taxon>
        <taxon>Batrachia</taxon>
        <taxon>Anura</taxon>
        <taxon>Neobatrachia</taxon>
        <taxon>Hyloidea</taxon>
        <taxon>Leptodactylidae</taxon>
        <taxon>Leiuperinae</taxon>
        <taxon>Engystomops</taxon>
    </lineage>
</organism>
<sequence length="91" mass="10846">MLSSTPRSTAIIQRQELMHKKYGLHHIPGGDNIFFISKIKNKNKGQRQFKNAFRLLSVIMVKWFQCLVQRILFPMFRPTKRLWREALCQPC</sequence>